<reference evidence="8" key="2">
    <citation type="journal article" date="2021" name="PeerJ">
        <title>Extensive microbial diversity within the chicken gut microbiome revealed by metagenomics and culture.</title>
        <authorList>
            <person name="Gilroy R."/>
            <person name="Ravi A."/>
            <person name="Getino M."/>
            <person name="Pursley I."/>
            <person name="Horton D.L."/>
            <person name="Alikhan N.F."/>
            <person name="Baker D."/>
            <person name="Gharbi K."/>
            <person name="Hall N."/>
            <person name="Watson M."/>
            <person name="Adriaenssens E.M."/>
            <person name="Foster-Nyarko E."/>
            <person name="Jarju S."/>
            <person name="Secka A."/>
            <person name="Antonio M."/>
            <person name="Oren A."/>
            <person name="Chaudhuri R.R."/>
            <person name="La Ragione R."/>
            <person name="Hildebrand F."/>
            <person name="Pallen M.J."/>
        </authorList>
    </citation>
    <scope>NUCLEOTIDE SEQUENCE</scope>
    <source>
        <strain evidence="8">ChiSjej4B22-8148</strain>
    </source>
</reference>
<proteinExistence type="inferred from homology"/>
<dbReference type="InterPro" id="IPR015424">
    <property type="entry name" value="PyrdxlP-dep_Trfase"/>
</dbReference>
<evidence type="ECO:0000313" key="8">
    <source>
        <dbReference type="EMBL" id="HIR13019.1"/>
    </source>
</evidence>
<evidence type="ECO:0000313" key="9">
    <source>
        <dbReference type="Proteomes" id="UP000886757"/>
    </source>
</evidence>
<comment type="cofactor">
    <cofactor evidence="1">
        <name>pyridoxal 5'-phosphate</name>
        <dbReference type="ChEBI" id="CHEBI:597326"/>
    </cofactor>
</comment>
<reference evidence="8" key="1">
    <citation type="submission" date="2020-10" db="EMBL/GenBank/DDBJ databases">
        <authorList>
            <person name="Gilroy R."/>
        </authorList>
    </citation>
    <scope>NUCLEOTIDE SEQUENCE</scope>
    <source>
        <strain evidence="8">ChiSjej4B22-8148</strain>
    </source>
</reference>
<dbReference type="InterPro" id="IPR000310">
    <property type="entry name" value="Orn/Lys/Arg_deCO2ase_major_dom"/>
</dbReference>
<dbReference type="Proteomes" id="UP000886757">
    <property type="component" value="Unassembled WGS sequence"/>
</dbReference>
<comment type="caution">
    <text evidence="8">The sequence shown here is derived from an EMBL/GenBank/DDBJ whole genome shotgun (WGS) entry which is preliminary data.</text>
</comment>
<dbReference type="InterPro" id="IPR052357">
    <property type="entry name" value="Orn_Lys_Arg_decarboxylase-I"/>
</dbReference>
<dbReference type="Pfam" id="PF01276">
    <property type="entry name" value="OKR_DC_1"/>
    <property type="match status" value="1"/>
</dbReference>
<dbReference type="Gene3D" id="3.40.640.10">
    <property type="entry name" value="Type I PLP-dependent aspartate aminotransferase-like (Major domain)"/>
    <property type="match status" value="1"/>
</dbReference>
<keyword evidence="8" id="KW-0032">Aminotransferase</keyword>
<dbReference type="InterPro" id="IPR008286">
    <property type="entry name" value="Prn/Lys/Arg_de-COase_C"/>
</dbReference>
<evidence type="ECO:0000256" key="5">
    <source>
        <dbReference type="ARBA" id="ARBA00023239"/>
    </source>
</evidence>
<evidence type="ECO:0000256" key="1">
    <source>
        <dbReference type="ARBA" id="ARBA00001933"/>
    </source>
</evidence>
<feature type="domain" description="Orn/Lys/Arg decarboxylases family 1 pyridoxal-P attachment site" evidence="6">
    <location>
        <begin position="4"/>
        <end position="295"/>
    </location>
</feature>
<evidence type="ECO:0000256" key="3">
    <source>
        <dbReference type="ARBA" id="ARBA00022793"/>
    </source>
</evidence>
<dbReference type="Gene3D" id="3.90.105.10">
    <property type="entry name" value="Molybdopterin biosynthesis moea protein, domain 2"/>
    <property type="match status" value="1"/>
</dbReference>
<dbReference type="InterPro" id="IPR036633">
    <property type="entry name" value="Prn/Lys/Arg_de-COase_C_sf"/>
</dbReference>
<dbReference type="InterPro" id="IPR015421">
    <property type="entry name" value="PyrdxlP-dep_Trfase_major"/>
</dbReference>
<dbReference type="SUPFAM" id="SSF53383">
    <property type="entry name" value="PLP-dependent transferases"/>
    <property type="match status" value="1"/>
</dbReference>
<keyword evidence="5" id="KW-0456">Lyase</keyword>
<dbReference type="PANTHER" id="PTHR43277:SF4">
    <property type="entry name" value="ARGININE DECARBOXYLASE"/>
    <property type="match status" value="1"/>
</dbReference>
<dbReference type="EMBL" id="DVGK01000043">
    <property type="protein sequence ID" value="HIR13019.1"/>
    <property type="molecule type" value="Genomic_DNA"/>
</dbReference>
<gene>
    <name evidence="8" type="ORF">IAB31_03735</name>
</gene>
<name>A0A9D1D8I0_9FIRM</name>
<feature type="domain" description="Orn/Lys/Arg decarboxylase C-terminal" evidence="7">
    <location>
        <begin position="398"/>
        <end position="441"/>
    </location>
</feature>
<comment type="similarity">
    <text evidence="2">Belongs to the Orn/Lys/Arg decarboxylase class-I family.</text>
</comment>
<keyword evidence="3" id="KW-0210">Decarboxylase</keyword>
<evidence type="ECO:0000259" key="7">
    <source>
        <dbReference type="Pfam" id="PF03711"/>
    </source>
</evidence>
<keyword evidence="4" id="KW-0663">Pyridoxal phosphate</keyword>
<dbReference type="GO" id="GO:0016831">
    <property type="term" value="F:carboxy-lyase activity"/>
    <property type="evidence" value="ECO:0007669"/>
    <property type="project" value="UniProtKB-KW"/>
</dbReference>
<evidence type="ECO:0000259" key="6">
    <source>
        <dbReference type="Pfam" id="PF01276"/>
    </source>
</evidence>
<evidence type="ECO:0000256" key="4">
    <source>
        <dbReference type="ARBA" id="ARBA00022898"/>
    </source>
</evidence>
<organism evidence="8 9">
    <name type="scientific">Candidatus Choladousia intestinavium</name>
    <dbReference type="NCBI Taxonomy" id="2840727"/>
    <lineage>
        <taxon>Bacteria</taxon>
        <taxon>Bacillati</taxon>
        <taxon>Bacillota</taxon>
        <taxon>Clostridia</taxon>
        <taxon>Lachnospirales</taxon>
        <taxon>Lachnospiraceae</taxon>
        <taxon>Lachnospiraceae incertae sedis</taxon>
        <taxon>Candidatus Choladousia</taxon>
    </lineage>
</organism>
<keyword evidence="8" id="KW-0808">Transferase</keyword>
<accession>A0A9D1D8I0</accession>
<dbReference type="SUPFAM" id="SSF55904">
    <property type="entry name" value="Ornithine decarboxylase C-terminal domain"/>
    <property type="match status" value="1"/>
</dbReference>
<sequence>MKNLYTLLKERAGSEEYPFHMPGHKRRVEMFGDPYRIDITEIEGFDNLHHPQGILRQAQERAAAFFGAEETYFLINGSTSGILSAVASCIRPGETLLMGRNSHKSAYFAAELAGADVEYLYPEMDPVRGIYGSVFPEQVERAMGQAGNVRAVFLTSPTYDGVVSDIRGIARRVHKRGGILIVDEAHGAHFGLHPYFPEEALFCGADLVIQSLHKTLPSLTQTALLHVRGGRADRERLRRYLRGFQSSSPSYVLMASIDCCVEALEKGGRAYFDKYVEMLQETRRELEGLRRLHLVTGQEKKLFCFGYDRSKIVISLENTEWSGEDLARRLRKDYRLELEMSAPGYATALTSVGDGREGFERLVKALRELDQKAAEGKKNWGVLRALEPNPKVLPPGEAANRSWDRIPLKDSGGRISAEYIFLYPPGIPILAPGERISEEMAERLMELKREGFSLQGTDDLEAEILRVIKE</sequence>
<dbReference type="AlphaFoldDB" id="A0A9D1D8I0"/>
<dbReference type="Pfam" id="PF03711">
    <property type="entry name" value="OKR_DC_1_C"/>
    <property type="match status" value="1"/>
</dbReference>
<protein>
    <submittedName>
        <fullName evidence="8">Aminotransferase class V-fold PLP-dependent enzyme</fullName>
    </submittedName>
</protein>
<dbReference type="GO" id="GO:0008483">
    <property type="term" value="F:transaminase activity"/>
    <property type="evidence" value="ECO:0007669"/>
    <property type="project" value="UniProtKB-KW"/>
</dbReference>
<evidence type="ECO:0000256" key="2">
    <source>
        <dbReference type="ARBA" id="ARBA00010671"/>
    </source>
</evidence>
<dbReference type="PANTHER" id="PTHR43277">
    <property type="entry name" value="ARGININE DECARBOXYLASE"/>
    <property type="match status" value="1"/>
</dbReference>